<feature type="transmembrane region" description="Helical" evidence="11">
    <location>
        <begin position="124"/>
        <end position="153"/>
    </location>
</feature>
<feature type="transmembrane region" description="Helical" evidence="11">
    <location>
        <begin position="91"/>
        <end position="112"/>
    </location>
</feature>
<evidence type="ECO:0000256" key="9">
    <source>
        <dbReference type="ARBA" id="ARBA00072906"/>
    </source>
</evidence>
<evidence type="ECO:0000256" key="1">
    <source>
        <dbReference type="ARBA" id="ARBA00004651"/>
    </source>
</evidence>
<dbReference type="EMBL" id="JAUDZG010000003">
    <property type="protein sequence ID" value="KAK3306343.1"/>
    <property type="molecule type" value="Genomic_DNA"/>
</dbReference>
<evidence type="ECO:0000256" key="4">
    <source>
        <dbReference type="ARBA" id="ARBA00022475"/>
    </source>
</evidence>
<evidence type="ECO:0000256" key="5">
    <source>
        <dbReference type="ARBA" id="ARBA00022692"/>
    </source>
</evidence>
<comment type="similarity">
    <text evidence="2">Belongs to the tellurite-resistance/dicarboxylate transporter (TDT) family.</text>
</comment>
<dbReference type="Gene3D" id="1.50.10.150">
    <property type="entry name" value="Voltage-dependent anion channel"/>
    <property type="match status" value="1"/>
</dbReference>
<keyword evidence="13" id="KW-1185">Reference proteome</keyword>
<dbReference type="Proteomes" id="UP001273166">
    <property type="component" value="Unassembled WGS sequence"/>
</dbReference>
<keyword evidence="5 11" id="KW-0812">Transmembrane</keyword>
<feature type="transmembrane region" description="Helical" evidence="11">
    <location>
        <begin position="165"/>
        <end position="190"/>
    </location>
</feature>
<keyword evidence="7 11" id="KW-0472">Membrane</keyword>
<evidence type="ECO:0000256" key="11">
    <source>
        <dbReference type="SAM" id="Phobius"/>
    </source>
</evidence>
<feature type="compositionally biased region" description="Basic and acidic residues" evidence="10">
    <location>
        <begin position="394"/>
        <end position="405"/>
    </location>
</feature>
<dbReference type="CDD" id="cd09299">
    <property type="entry name" value="TDT"/>
    <property type="match status" value="1"/>
</dbReference>
<protein>
    <recommendedName>
        <fullName evidence="9">Sulfite efflux pump SSU1</fullName>
    </recommendedName>
</protein>
<dbReference type="GO" id="GO:0000319">
    <property type="term" value="F:sulfite transmembrane transporter activity"/>
    <property type="evidence" value="ECO:0007669"/>
    <property type="project" value="TreeGrafter"/>
</dbReference>
<dbReference type="InterPro" id="IPR038665">
    <property type="entry name" value="Voltage-dep_anion_channel_sf"/>
</dbReference>
<comment type="subcellular location">
    <subcellularLocation>
        <location evidence="1">Cell membrane</location>
        <topology evidence="1">Multi-pass membrane protein</topology>
    </subcellularLocation>
</comment>
<feature type="transmembrane region" description="Helical" evidence="11">
    <location>
        <begin position="276"/>
        <end position="301"/>
    </location>
</feature>
<evidence type="ECO:0000313" key="12">
    <source>
        <dbReference type="EMBL" id="KAK3306343.1"/>
    </source>
</evidence>
<feature type="transmembrane region" description="Helical" evidence="11">
    <location>
        <begin position="313"/>
        <end position="331"/>
    </location>
</feature>
<accession>A0AAJ0GUD8</accession>
<feature type="transmembrane region" description="Helical" evidence="11">
    <location>
        <begin position="49"/>
        <end position="71"/>
    </location>
</feature>
<feature type="region of interest" description="Disordered" evidence="10">
    <location>
        <begin position="389"/>
        <end position="412"/>
    </location>
</feature>
<evidence type="ECO:0000313" key="13">
    <source>
        <dbReference type="Proteomes" id="UP001273166"/>
    </source>
</evidence>
<comment type="function">
    <text evidence="8">Sulphite efflux pump required for the secretion of sulphite as a reducing agent. In the presence of sulphite, cystine in keratin is directly cleaved to cysteine and S-sulphocysteine, and thereby, reduced proteins become accessible to hydrolysis by a variety of secreted endo- and exoproteases. Excretion of sulphite mediated by an efflux pump also represents a detoxification pathway for dermatophytes during infection of the epidermal stratum corneum, hair and nails, which are rich in cysteine.</text>
</comment>
<dbReference type="GeneID" id="87884554"/>
<reference evidence="12" key="2">
    <citation type="submission" date="2023-06" db="EMBL/GenBank/DDBJ databases">
        <authorList>
            <consortium name="Lawrence Berkeley National Laboratory"/>
            <person name="Mondo S.J."/>
            <person name="Hensen N."/>
            <person name="Bonometti L."/>
            <person name="Westerberg I."/>
            <person name="Brannstrom I.O."/>
            <person name="Guillou S."/>
            <person name="Cros-Aarteil S."/>
            <person name="Calhoun S."/>
            <person name="Haridas S."/>
            <person name="Kuo A."/>
            <person name="Pangilinan J."/>
            <person name="Riley R."/>
            <person name="Labutti K."/>
            <person name="Andreopoulos B."/>
            <person name="Lipzen A."/>
            <person name="Chen C."/>
            <person name="Yanf M."/>
            <person name="Daum C."/>
            <person name="Ng V."/>
            <person name="Clum A."/>
            <person name="Steindorff A."/>
            <person name="Ohm R."/>
            <person name="Martin F."/>
            <person name="Silar P."/>
            <person name="Natvig D."/>
            <person name="Lalanne C."/>
            <person name="Gautier V."/>
            <person name="Ament-Velasquez S.L."/>
            <person name="Kruys A."/>
            <person name="Hutchinson M.I."/>
            <person name="Powell A.J."/>
            <person name="Barry K."/>
            <person name="Miller A.N."/>
            <person name="Grigoriev I.V."/>
            <person name="Debuchy R."/>
            <person name="Gladieux P."/>
            <person name="Thoren M.H."/>
            <person name="Johannesson H."/>
        </authorList>
    </citation>
    <scope>NUCLEOTIDE SEQUENCE</scope>
    <source>
        <strain evidence="12">CBS 333.67</strain>
    </source>
</reference>
<organism evidence="12 13">
    <name type="scientific">Chaetomium strumarium</name>
    <dbReference type="NCBI Taxonomy" id="1170767"/>
    <lineage>
        <taxon>Eukaryota</taxon>
        <taxon>Fungi</taxon>
        <taxon>Dikarya</taxon>
        <taxon>Ascomycota</taxon>
        <taxon>Pezizomycotina</taxon>
        <taxon>Sordariomycetes</taxon>
        <taxon>Sordariomycetidae</taxon>
        <taxon>Sordariales</taxon>
        <taxon>Chaetomiaceae</taxon>
        <taxon>Chaetomium</taxon>
    </lineage>
</organism>
<evidence type="ECO:0000256" key="10">
    <source>
        <dbReference type="SAM" id="MobiDB-lite"/>
    </source>
</evidence>
<proteinExistence type="inferred from homology"/>
<dbReference type="PANTHER" id="PTHR31686">
    <property type="match status" value="1"/>
</dbReference>
<feature type="transmembrane region" description="Helical" evidence="11">
    <location>
        <begin position="351"/>
        <end position="369"/>
    </location>
</feature>
<comment type="caution">
    <text evidence="12">The sequence shown here is derived from an EMBL/GenBank/DDBJ whole genome shotgun (WGS) entry which is preliminary data.</text>
</comment>
<reference evidence="12" key="1">
    <citation type="journal article" date="2023" name="Mol. Phylogenet. Evol.">
        <title>Genome-scale phylogeny and comparative genomics of the fungal order Sordariales.</title>
        <authorList>
            <person name="Hensen N."/>
            <person name="Bonometti L."/>
            <person name="Westerberg I."/>
            <person name="Brannstrom I.O."/>
            <person name="Guillou S."/>
            <person name="Cros-Aarteil S."/>
            <person name="Calhoun S."/>
            <person name="Haridas S."/>
            <person name="Kuo A."/>
            <person name="Mondo S."/>
            <person name="Pangilinan J."/>
            <person name="Riley R."/>
            <person name="LaButti K."/>
            <person name="Andreopoulos B."/>
            <person name="Lipzen A."/>
            <person name="Chen C."/>
            <person name="Yan M."/>
            <person name="Daum C."/>
            <person name="Ng V."/>
            <person name="Clum A."/>
            <person name="Steindorff A."/>
            <person name="Ohm R.A."/>
            <person name="Martin F."/>
            <person name="Silar P."/>
            <person name="Natvig D.O."/>
            <person name="Lalanne C."/>
            <person name="Gautier V."/>
            <person name="Ament-Velasquez S.L."/>
            <person name="Kruys A."/>
            <person name="Hutchinson M.I."/>
            <person name="Powell A.J."/>
            <person name="Barry K."/>
            <person name="Miller A.N."/>
            <person name="Grigoriev I.V."/>
            <person name="Debuchy R."/>
            <person name="Gladieux P."/>
            <person name="Hiltunen Thoren M."/>
            <person name="Johannesson H."/>
        </authorList>
    </citation>
    <scope>NUCLEOTIDE SEQUENCE</scope>
    <source>
        <strain evidence="12">CBS 333.67</strain>
    </source>
</reference>
<evidence type="ECO:0000256" key="6">
    <source>
        <dbReference type="ARBA" id="ARBA00022989"/>
    </source>
</evidence>
<evidence type="ECO:0000256" key="8">
    <source>
        <dbReference type="ARBA" id="ARBA00056100"/>
    </source>
</evidence>
<dbReference type="RefSeq" id="XP_062722123.1">
    <property type="nucleotide sequence ID" value="XM_062865725.1"/>
</dbReference>
<dbReference type="PANTHER" id="PTHR31686:SF3">
    <property type="entry name" value="ACID TRANSPORT PROTEIN, PUTATIVE (AFU_ORTHOLOGUE AFUA_4G09410)-RELATED"/>
    <property type="match status" value="1"/>
</dbReference>
<sequence length="412" mass="44483">MASSDLSSTSPARLALQHFTSQWFLIPQGTGITAVILHQLDYQFRGLQIVSYVFWIMTIVLLLCMVLVYIVRCIRFPRQLAGALRHDIGELACLTSIVISFTSIIQMTSLVLVPGRGSSKGWGVAVYVLWWINAALATVGAIGVPFVFVRLYPGGIPHLSPASQLPLIAALTAAAGGGTLCQSAGLSAALQVPVIVVSYLLVGMGLPLAFALDVLFWARLLDRSLPNRQHVYQDMILCGPWGQGSFALQGLGAAVLRGSFASYARSTFITAEAAKPVGYVSIFAGLLAWGTGTFWWIFAIVSILHAATDHWRFRVLPFDLSTWAVVFPWGVYTNAAVQLGKLLDSAAFKVWSTALAVMLVAIWLLNMVLTIRGVVTGSLFGLEHGWRSGAAHGGKQDAERGEARPRTGKVKQ</sequence>
<dbReference type="InterPro" id="IPR004695">
    <property type="entry name" value="SLAC1/Mae1/Ssu1/TehA"/>
</dbReference>
<feature type="transmembrane region" description="Helical" evidence="11">
    <location>
        <begin position="196"/>
        <end position="216"/>
    </location>
</feature>
<gene>
    <name evidence="12" type="ORF">B0T15DRAFT_430902</name>
</gene>
<dbReference type="Pfam" id="PF03595">
    <property type="entry name" value="SLAC1"/>
    <property type="match status" value="1"/>
</dbReference>
<dbReference type="FunFam" id="1.50.10.150:FF:000004">
    <property type="entry name" value="Malic acid transporter"/>
    <property type="match status" value="1"/>
</dbReference>
<keyword evidence="6 11" id="KW-1133">Transmembrane helix</keyword>
<dbReference type="GO" id="GO:0005886">
    <property type="term" value="C:plasma membrane"/>
    <property type="evidence" value="ECO:0007669"/>
    <property type="project" value="UniProtKB-SubCell"/>
</dbReference>
<evidence type="ECO:0000256" key="2">
    <source>
        <dbReference type="ARBA" id="ARBA00008566"/>
    </source>
</evidence>
<evidence type="ECO:0000256" key="7">
    <source>
        <dbReference type="ARBA" id="ARBA00023136"/>
    </source>
</evidence>
<keyword evidence="4" id="KW-1003">Cell membrane</keyword>
<evidence type="ECO:0000256" key="3">
    <source>
        <dbReference type="ARBA" id="ARBA00022448"/>
    </source>
</evidence>
<name>A0AAJ0GUD8_9PEZI</name>
<dbReference type="AlphaFoldDB" id="A0AAJ0GUD8"/>
<keyword evidence="3" id="KW-0813">Transport</keyword>
<dbReference type="InterPro" id="IPR051629">
    <property type="entry name" value="Sulfite_efflux_TDT"/>
</dbReference>